<keyword evidence="2" id="KW-1185">Reference proteome</keyword>
<proteinExistence type="predicted"/>
<reference evidence="1" key="2">
    <citation type="submission" date="2020-11" db="EMBL/GenBank/DDBJ databases">
        <authorList>
            <person name="McCartney M.A."/>
            <person name="Auch B."/>
            <person name="Kono T."/>
            <person name="Mallez S."/>
            <person name="Becker A."/>
            <person name="Gohl D.M."/>
            <person name="Silverstein K.A.T."/>
            <person name="Koren S."/>
            <person name="Bechman K.B."/>
            <person name="Herman A."/>
            <person name="Abrahante J.E."/>
            <person name="Garbe J."/>
        </authorList>
    </citation>
    <scope>NUCLEOTIDE SEQUENCE</scope>
    <source>
        <strain evidence="1">Duluth1</strain>
        <tissue evidence="1">Whole animal</tissue>
    </source>
</reference>
<organism evidence="1 2">
    <name type="scientific">Dreissena polymorpha</name>
    <name type="common">Zebra mussel</name>
    <name type="synonym">Mytilus polymorpha</name>
    <dbReference type="NCBI Taxonomy" id="45954"/>
    <lineage>
        <taxon>Eukaryota</taxon>
        <taxon>Metazoa</taxon>
        <taxon>Spiralia</taxon>
        <taxon>Lophotrochozoa</taxon>
        <taxon>Mollusca</taxon>
        <taxon>Bivalvia</taxon>
        <taxon>Autobranchia</taxon>
        <taxon>Heteroconchia</taxon>
        <taxon>Euheterodonta</taxon>
        <taxon>Imparidentia</taxon>
        <taxon>Neoheterodontei</taxon>
        <taxon>Myida</taxon>
        <taxon>Dreissenoidea</taxon>
        <taxon>Dreissenidae</taxon>
        <taxon>Dreissena</taxon>
    </lineage>
</organism>
<reference evidence="1" key="1">
    <citation type="journal article" date="2019" name="bioRxiv">
        <title>The Genome of the Zebra Mussel, Dreissena polymorpha: A Resource for Invasive Species Research.</title>
        <authorList>
            <person name="McCartney M.A."/>
            <person name="Auch B."/>
            <person name="Kono T."/>
            <person name="Mallez S."/>
            <person name="Zhang Y."/>
            <person name="Obille A."/>
            <person name="Becker A."/>
            <person name="Abrahante J.E."/>
            <person name="Garbe J."/>
            <person name="Badalamenti J.P."/>
            <person name="Herman A."/>
            <person name="Mangelson H."/>
            <person name="Liachko I."/>
            <person name="Sullivan S."/>
            <person name="Sone E.D."/>
            <person name="Koren S."/>
            <person name="Silverstein K.A.T."/>
            <person name="Beckman K.B."/>
            <person name="Gohl D.M."/>
        </authorList>
    </citation>
    <scope>NUCLEOTIDE SEQUENCE</scope>
    <source>
        <strain evidence="1">Duluth1</strain>
        <tissue evidence="1">Whole animal</tissue>
    </source>
</reference>
<name>A0A9D4JVA9_DREPO</name>
<dbReference type="EMBL" id="JAIWYP010000005">
    <property type="protein sequence ID" value="KAH3826070.1"/>
    <property type="molecule type" value="Genomic_DNA"/>
</dbReference>
<dbReference type="Proteomes" id="UP000828390">
    <property type="component" value="Unassembled WGS sequence"/>
</dbReference>
<sequence>MTSLDATSRRPELQKGFPSTLCVLSTAVLGHIHYLNRTTSPCLNLCPRSAPSYTLQPPLHGCSRHSSGYVVKQQSTNGQLPFRLAIRSLSSLSPRSKWDRTSGSRDDATRWISRAARRSSPIRPFSDDVVKPLSNYMHYFYAFDSLSKV</sequence>
<dbReference type="AlphaFoldDB" id="A0A9D4JVA9"/>
<protein>
    <submittedName>
        <fullName evidence="1">Uncharacterized protein</fullName>
    </submittedName>
</protein>
<evidence type="ECO:0000313" key="1">
    <source>
        <dbReference type="EMBL" id="KAH3826070.1"/>
    </source>
</evidence>
<accession>A0A9D4JVA9</accession>
<comment type="caution">
    <text evidence="1">The sequence shown here is derived from an EMBL/GenBank/DDBJ whole genome shotgun (WGS) entry which is preliminary data.</text>
</comment>
<gene>
    <name evidence="1" type="ORF">DPMN_127961</name>
</gene>
<evidence type="ECO:0000313" key="2">
    <source>
        <dbReference type="Proteomes" id="UP000828390"/>
    </source>
</evidence>